<name>A0A2G8REG9_9RHOB</name>
<dbReference type="AlphaFoldDB" id="A0A2G8REG9"/>
<comment type="caution">
    <text evidence="1">The sequence shown here is derived from an EMBL/GenBank/DDBJ whole genome shotgun (WGS) entry which is preliminary data.</text>
</comment>
<proteinExistence type="predicted"/>
<reference evidence="1 2" key="1">
    <citation type="submission" date="2013-09" db="EMBL/GenBank/DDBJ databases">
        <title>Genome sequencing of Phaeobacter antarcticus sp. nov. SM1211.</title>
        <authorList>
            <person name="Zhang X.-Y."/>
            <person name="Liu C."/>
            <person name="Chen X.-L."/>
            <person name="Xie B.-B."/>
            <person name="Qin Q.-L."/>
            <person name="Rong J.-C."/>
            <person name="Zhang Y.-Z."/>
        </authorList>
    </citation>
    <scope>NUCLEOTIDE SEQUENCE [LARGE SCALE GENOMIC DNA]</scope>
    <source>
        <strain evidence="1 2">SM1211</strain>
    </source>
</reference>
<gene>
    <name evidence="1" type="ORF">P775_11930</name>
</gene>
<evidence type="ECO:0000313" key="2">
    <source>
        <dbReference type="Proteomes" id="UP000231259"/>
    </source>
</evidence>
<evidence type="ECO:0000313" key="1">
    <source>
        <dbReference type="EMBL" id="PIL19965.1"/>
    </source>
</evidence>
<sequence>MVKQRRIFMMVVVAVQTSKRRAATGLPGAVHTEAVFMA</sequence>
<keyword evidence="2" id="KW-1185">Reference proteome</keyword>
<dbReference type="EMBL" id="AWWI01000073">
    <property type="protein sequence ID" value="PIL19965.1"/>
    <property type="molecule type" value="Genomic_DNA"/>
</dbReference>
<dbReference type="Proteomes" id="UP000231259">
    <property type="component" value="Unassembled WGS sequence"/>
</dbReference>
<organism evidence="1 2">
    <name type="scientific">Puniceibacterium antarcticum</name>
    <dbReference type="NCBI Taxonomy" id="1206336"/>
    <lineage>
        <taxon>Bacteria</taxon>
        <taxon>Pseudomonadati</taxon>
        <taxon>Pseudomonadota</taxon>
        <taxon>Alphaproteobacteria</taxon>
        <taxon>Rhodobacterales</taxon>
        <taxon>Paracoccaceae</taxon>
        <taxon>Puniceibacterium</taxon>
    </lineage>
</organism>
<protein>
    <submittedName>
        <fullName evidence="1">Uncharacterized protein</fullName>
    </submittedName>
</protein>
<accession>A0A2G8REG9</accession>